<gene>
    <name evidence="5" type="ORF">NWE73_07650</name>
</gene>
<keyword evidence="3" id="KW-0812">Transmembrane</keyword>
<comment type="subcellular location">
    <subcellularLocation>
        <location evidence="1">Membrane</location>
        <topology evidence="1">Single-pass membrane protein</topology>
    </subcellularLocation>
</comment>
<evidence type="ECO:0000256" key="1">
    <source>
        <dbReference type="ARBA" id="ARBA00004167"/>
    </source>
</evidence>
<dbReference type="SUPFAM" id="SSF117892">
    <property type="entry name" value="Band 7/SPFH domain"/>
    <property type="match status" value="1"/>
</dbReference>
<dbReference type="PANTHER" id="PTHR10264:SF19">
    <property type="entry name" value="AT06885P-RELATED"/>
    <property type="match status" value="1"/>
</dbReference>
<sequence>MEFLIALVVVGGIIISSMVKILNDWERGVVLRLGRAVGVRGPGLILLIPFIERMIKIDTRTLAMDVPPQDVITKDNVSMQVNAVVYFKVVSPLEAITKIEDYYFATSQLSQTTLRSVMGQYPLDDILVHRDMINGALQEILDKHTEAWGVKVSMVEVKQIDLPKEMQRAMAREAEAERERRAKVISAEGEVQRAERLAKASNTLAGSPSALQLAYMQTLTEIAGDKSNTILFPLPMDLLKPFMQLENKN</sequence>
<keyword evidence="6" id="KW-1185">Reference proteome</keyword>
<dbReference type="PRINTS" id="PR00721">
    <property type="entry name" value="STOMATIN"/>
</dbReference>
<dbReference type="InterPro" id="IPR001972">
    <property type="entry name" value="Stomatin_HflK_fam"/>
</dbReference>
<feature type="domain" description="Band 7" evidence="4">
    <location>
        <begin position="17"/>
        <end position="174"/>
    </location>
</feature>
<dbReference type="PANTHER" id="PTHR10264">
    <property type="entry name" value="BAND 7 PROTEIN-RELATED"/>
    <property type="match status" value="1"/>
</dbReference>
<name>A0ABT6DI92_9BACT</name>
<dbReference type="InterPro" id="IPR001107">
    <property type="entry name" value="Band_7"/>
</dbReference>
<dbReference type="CDD" id="cd08826">
    <property type="entry name" value="SPFH_eoslipins_u1"/>
    <property type="match status" value="1"/>
</dbReference>
<dbReference type="Proteomes" id="UP001152321">
    <property type="component" value="Unassembled WGS sequence"/>
</dbReference>
<comment type="similarity">
    <text evidence="2">Belongs to the band 7/mec-2 family.</text>
</comment>
<evidence type="ECO:0000256" key="2">
    <source>
        <dbReference type="ARBA" id="ARBA00008164"/>
    </source>
</evidence>
<protein>
    <submittedName>
        <fullName evidence="5">Slipin family protein</fullName>
    </submittedName>
</protein>
<dbReference type="Gene3D" id="6.10.250.2090">
    <property type="match status" value="1"/>
</dbReference>
<dbReference type="Gene3D" id="3.30.479.30">
    <property type="entry name" value="Band 7 domain"/>
    <property type="match status" value="1"/>
</dbReference>
<dbReference type="InterPro" id="IPR043202">
    <property type="entry name" value="Band-7_stomatin-like"/>
</dbReference>
<organism evidence="5 6">
    <name type="scientific">Bdellovibrio svalbardensis</name>
    <dbReference type="NCBI Taxonomy" id="2972972"/>
    <lineage>
        <taxon>Bacteria</taxon>
        <taxon>Pseudomonadati</taxon>
        <taxon>Bdellovibrionota</taxon>
        <taxon>Bdellovibrionia</taxon>
        <taxon>Bdellovibrionales</taxon>
        <taxon>Pseudobdellovibrionaceae</taxon>
        <taxon>Bdellovibrio</taxon>
    </lineage>
</organism>
<evidence type="ECO:0000313" key="5">
    <source>
        <dbReference type="EMBL" id="MDG0816234.1"/>
    </source>
</evidence>
<accession>A0ABT6DI92</accession>
<dbReference type="Pfam" id="PF01145">
    <property type="entry name" value="Band_7"/>
    <property type="match status" value="1"/>
</dbReference>
<comment type="caution">
    <text evidence="5">The sequence shown here is derived from an EMBL/GenBank/DDBJ whole genome shotgun (WGS) entry which is preliminary data.</text>
</comment>
<feature type="transmembrane region" description="Helical" evidence="3">
    <location>
        <begin position="33"/>
        <end position="51"/>
    </location>
</feature>
<dbReference type="EMBL" id="JANRMI010000002">
    <property type="protein sequence ID" value="MDG0816234.1"/>
    <property type="molecule type" value="Genomic_DNA"/>
</dbReference>
<reference evidence="5" key="1">
    <citation type="submission" date="2022-08" db="EMBL/GenBank/DDBJ databases">
        <title>Novel Bdellovibrio Species Isolated from Svalbard: Designation Bdellovibrio svalbardensis.</title>
        <authorList>
            <person name="Mitchell R.J."/>
            <person name="Choi S.Y."/>
        </authorList>
    </citation>
    <scope>NUCLEOTIDE SEQUENCE</scope>
    <source>
        <strain evidence="5">PAP01</strain>
    </source>
</reference>
<evidence type="ECO:0000313" key="6">
    <source>
        <dbReference type="Proteomes" id="UP001152321"/>
    </source>
</evidence>
<proteinExistence type="inferred from homology"/>
<dbReference type="SMART" id="SM00244">
    <property type="entry name" value="PHB"/>
    <property type="match status" value="1"/>
</dbReference>
<dbReference type="InterPro" id="IPR036013">
    <property type="entry name" value="Band_7/SPFH_dom_sf"/>
</dbReference>
<keyword evidence="3" id="KW-0472">Membrane</keyword>
<keyword evidence="3" id="KW-1133">Transmembrane helix</keyword>
<dbReference type="RefSeq" id="WP_277577711.1">
    <property type="nucleotide sequence ID" value="NZ_JANRMI010000002.1"/>
</dbReference>
<evidence type="ECO:0000259" key="4">
    <source>
        <dbReference type="SMART" id="SM00244"/>
    </source>
</evidence>
<evidence type="ECO:0000256" key="3">
    <source>
        <dbReference type="SAM" id="Phobius"/>
    </source>
</evidence>